<dbReference type="GO" id="GO:0006370">
    <property type="term" value="P:7-methylguanosine mRNA capping"/>
    <property type="evidence" value="ECO:0007669"/>
    <property type="project" value="UniProtKB-UniRule"/>
</dbReference>
<evidence type="ECO:0000256" key="7">
    <source>
        <dbReference type="ARBA" id="ARBA00049042"/>
    </source>
</evidence>
<keyword evidence="13" id="KW-1185">Reference proteome</keyword>
<dbReference type="Gene3D" id="3.40.50.12760">
    <property type="match status" value="1"/>
</dbReference>
<evidence type="ECO:0000256" key="1">
    <source>
        <dbReference type="ARBA" id="ARBA00002664"/>
    </source>
</evidence>
<dbReference type="GO" id="GO:0032259">
    <property type="term" value="P:methylation"/>
    <property type="evidence" value="ECO:0007669"/>
    <property type="project" value="UniProtKB-KW"/>
</dbReference>
<proteinExistence type="predicted"/>
<dbReference type="PANTHER" id="PTHR16121">
    <property type="entry name" value="CAP-SPECIFIC MRNA (NUCLEOSIDE-2'-O-)-METHYLTRANSFERASE 1-RELATED"/>
    <property type="match status" value="1"/>
</dbReference>
<keyword evidence="4 8" id="KW-0489">Methyltransferase</keyword>
<dbReference type="InterPro" id="IPR029063">
    <property type="entry name" value="SAM-dependent_MTases_sf"/>
</dbReference>
<evidence type="ECO:0000313" key="13">
    <source>
        <dbReference type="Proteomes" id="UP001174909"/>
    </source>
</evidence>
<keyword evidence="8" id="KW-0506">mRNA capping</keyword>
<dbReference type="InterPro" id="IPR002877">
    <property type="entry name" value="RNA_MeTrfase_FtsJ_dom"/>
</dbReference>
<evidence type="ECO:0000259" key="10">
    <source>
        <dbReference type="PROSITE" id="PS50174"/>
    </source>
</evidence>
<dbReference type="EMBL" id="CASHTH010001223">
    <property type="protein sequence ID" value="CAI8012880.1"/>
    <property type="molecule type" value="Genomic_DNA"/>
</dbReference>
<dbReference type="InterPro" id="IPR025816">
    <property type="entry name" value="RrmJ-type_MeTrfase"/>
</dbReference>
<name>A0AA35WFV3_GEOBA</name>
<accession>A0AA35WFV3</accession>
<evidence type="ECO:0000313" key="12">
    <source>
        <dbReference type="EMBL" id="CAI8012880.1"/>
    </source>
</evidence>
<dbReference type="GO" id="GO:0004483">
    <property type="term" value="F:methyltransferase cap1 activity"/>
    <property type="evidence" value="ECO:0007669"/>
    <property type="project" value="UniProtKB-UniRule"/>
</dbReference>
<evidence type="ECO:0000256" key="5">
    <source>
        <dbReference type="ARBA" id="ARBA00022664"/>
    </source>
</evidence>
<keyword evidence="8" id="KW-0539">Nucleus</keyword>
<reference evidence="12" key="1">
    <citation type="submission" date="2023-03" db="EMBL/GenBank/DDBJ databases">
        <authorList>
            <person name="Steffen K."/>
            <person name="Cardenas P."/>
        </authorList>
    </citation>
    <scope>NUCLEOTIDE SEQUENCE</scope>
</reference>
<evidence type="ECO:0000256" key="2">
    <source>
        <dbReference type="ARBA" id="ARBA00011923"/>
    </source>
</evidence>
<feature type="compositionally biased region" description="Basic and acidic residues" evidence="9">
    <location>
        <begin position="83"/>
        <end position="97"/>
    </location>
</feature>
<comment type="function">
    <text evidence="1">S-adenosyl-L-methionine-dependent methyltransferase that mediates mRNA cap1 2'-O-ribose methylation to the 5'-cap structure of mRNAs. Methylates the ribose of the first nucleotide of a m(7)GpppG-capped mRNA and small nuclear RNA (snRNA) to produce m(7)GpppRm (cap1). Displays a preference for cap0 transcripts. Cap1 modification is linked to higher levels of translation. May be involved in the interferon response pathway.</text>
</comment>
<keyword evidence="5 8" id="KW-0507">mRNA processing</keyword>
<dbReference type="GO" id="GO:0016556">
    <property type="term" value="P:mRNA modification"/>
    <property type="evidence" value="ECO:0007669"/>
    <property type="project" value="UniProtKB-UniRule"/>
</dbReference>
<dbReference type="InterPro" id="IPR001202">
    <property type="entry name" value="WW_dom"/>
</dbReference>
<comment type="catalytic activity">
    <reaction evidence="7 8">
        <text>a 5'-end (N(7)-methyl 5'-triphosphoguanosine)-ribonucleoside in mRNA + S-adenosyl-L-methionine = a 5'-end (N(7)-methyl 5'-triphosphoguanosine)-(2'-O-methyl-ribonucleoside) in mRNA + S-adenosyl-L-homocysteine + H(+)</text>
        <dbReference type="Rhea" id="RHEA:67020"/>
        <dbReference type="Rhea" id="RHEA-COMP:17167"/>
        <dbReference type="Rhea" id="RHEA-COMP:17168"/>
        <dbReference type="ChEBI" id="CHEBI:15378"/>
        <dbReference type="ChEBI" id="CHEBI:57856"/>
        <dbReference type="ChEBI" id="CHEBI:59789"/>
        <dbReference type="ChEBI" id="CHEBI:156461"/>
        <dbReference type="ChEBI" id="CHEBI:167609"/>
        <dbReference type="EC" id="2.1.1.57"/>
    </reaction>
</comment>
<dbReference type="GO" id="GO:0005737">
    <property type="term" value="C:cytoplasm"/>
    <property type="evidence" value="ECO:0007669"/>
    <property type="project" value="TreeGrafter"/>
</dbReference>
<feature type="compositionally biased region" description="Low complexity" evidence="9">
    <location>
        <begin position="10"/>
        <end position="29"/>
    </location>
</feature>
<evidence type="ECO:0000256" key="8">
    <source>
        <dbReference type="RuleBase" id="RU368012"/>
    </source>
</evidence>
<dbReference type="SUPFAM" id="SSF53335">
    <property type="entry name" value="S-adenosyl-L-methionine-dependent methyltransferases"/>
    <property type="match status" value="1"/>
</dbReference>
<dbReference type="AlphaFoldDB" id="A0AA35WFV3"/>
<protein>
    <recommendedName>
        <fullName evidence="3 8">Cap-specific mRNA (nucleoside-2'-O-)-methyltransferase 1</fullName>
        <ecNumber evidence="2 8">2.1.1.57</ecNumber>
    </recommendedName>
    <alternativeName>
        <fullName evidence="8">Cap1 2'O-ribose methyltransferase 1</fullName>
    </alternativeName>
</protein>
<comment type="subcellular location">
    <subcellularLocation>
        <location evidence="8">Nucleus</location>
    </subcellularLocation>
</comment>
<dbReference type="Pfam" id="PF01728">
    <property type="entry name" value="FtsJ"/>
    <property type="match status" value="1"/>
</dbReference>
<evidence type="ECO:0000256" key="6">
    <source>
        <dbReference type="ARBA" id="ARBA00022691"/>
    </source>
</evidence>
<dbReference type="InterPro" id="IPR000467">
    <property type="entry name" value="G_patch_dom"/>
</dbReference>
<dbReference type="PROSITE" id="PS50174">
    <property type="entry name" value="G_PATCH"/>
    <property type="match status" value="1"/>
</dbReference>
<feature type="region of interest" description="Disordered" evidence="9">
    <location>
        <begin position="1"/>
        <end position="123"/>
    </location>
</feature>
<keyword evidence="8" id="KW-0808">Transferase</keyword>
<sequence>MSELDRRPAGSRSSSSSSADSDSSSNGAAPPQPVLGGRGLELTRPETESSSSSEEEEEEEKECPSVKLPRVDGGREMVWSHNTDSEREQLSSEEERGGGGVTGGGGRKKKGSASPSTIPPSKYSKISWRMMESMGYKPGQALGRSGVGITEPIAESAQLGRRGLGFTAGGLEREDVKWEDEEVNIHQKVEWLDCSSLPLPEGNELHSWMVEGERKDSVSGETHFTDPHILDNILKNKSMFDSLSQKEFLSARQRSNPYETIRGAFFQNRAAMKMANIDAVTGFMFTNPRKNDGAPLGPLDILYFADICAGPGGFSEYVLWRRKWHAKGFGFTLKDPNSGSDFKLDSFNSPCETFDPHYGVGGYEGDGDITNPANQSEFRDYVMENTEGQGVHFVMADGGISVEGQENIQELLLKQLVLCQYTTVLATLRPGGCCTVKIFDMFTEFSVGLFYLLYRCFRRVALFKPVTSRPANSERYVICQGLREGADSVANYMYVVNEELCRLSGTPRDIIEIVPLSLMKRDDVFSTYMRAFNDSFGFHQVTHLKKIQYFVKNSTLEDIRQADIRKSCLKLWQVPDNPRTTNTGLEKPDQVFTEHWLSLYGSRAEPETKAKMEADLPRLKSESFTAVTRDALDFLRCLHSWRWSWASGKRMMVVGLGRNRVSGWDMKGDKLVFTHRSEMAQLELPPGTVLEVELAQELEGEGPGQRKHRVIYILDVLAINKEFYGWRPLKERMQYARKLAKVLSKPCRRSPLILKAKIHHRVTDLCSQDTYPKLEMKLCKGPSWKLPTVPVSDCPSRFLAPVGVMFFKIIRDPWQLHSGRKGLYFYDAATKASRYDCPPSSVASFLDVLKSRHLWMWERGIFEGLCEVGEEGEESGLTRRTLSATLSHFMTQHQ</sequence>
<comment type="function">
    <text evidence="8">S-adenosyl-L-methionine-dependent methyltransferase that mediates RNA cap1 2'-O-ribose methylation to the 5'-cap structure of RNAs. Methylates the ribose of the first nucleotide of a m(7)GpppG-capped mRNA to produce m(7)GpppNmp (cap1).</text>
</comment>
<comment type="caution">
    <text evidence="12">The sequence shown here is derived from an EMBL/GenBank/DDBJ whole genome shotgun (WGS) entry which is preliminary data.</text>
</comment>
<feature type="domain" description="G-patch" evidence="10">
    <location>
        <begin position="123"/>
        <end position="169"/>
    </location>
</feature>
<evidence type="ECO:0000256" key="4">
    <source>
        <dbReference type="ARBA" id="ARBA00022603"/>
    </source>
</evidence>
<dbReference type="FunFam" id="3.40.50.12760:FF:000004">
    <property type="entry name" value="FtsJ-like methyltransferase"/>
    <property type="match status" value="1"/>
</dbReference>
<dbReference type="PROSITE" id="PS01159">
    <property type="entry name" value="WW_DOMAIN_1"/>
    <property type="match status" value="1"/>
</dbReference>
<dbReference type="GO" id="GO:0003676">
    <property type="term" value="F:nucleic acid binding"/>
    <property type="evidence" value="ECO:0007669"/>
    <property type="project" value="UniProtKB-UniRule"/>
</dbReference>
<feature type="domain" description="RrmJ-type SAM-dependent 2'-O-MTase" evidence="11">
    <location>
        <begin position="265"/>
        <end position="483"/>
    </location>
</feature>
<dbReference type="InterPro" id="IPR050851">
    <property type="entry name" value="mRNA_Cap_2O-Ribose_MeTrfase"/>
</dbReference>
<gene>
    <name evidence="12" type="ORF">GBAR_LOCUS8220</name>
</gene>
<dbReference type="SMART" id="SM00443">
    <property type="entry name" value="G_patch"/>
    <property type="match status" value="1"/>
</dbReference>
<dbReference type="EC" id="2.1.1.57" evidence="2 8"/>
<organism evidence="12 13">
    <name type="scientific">Geodia barretti</name>
    <name type="common">Barrett's horny sponge</name>
    <dbReference type="NCBI Taxonomy" id="519541"/>
    <lineage>
        <taxon>Eukaryota</taxon>
        <taxon>Metazoa</taxon>
        <taxon>Porifera</taxon>
        <taxon>Demospongiae</taxon>
        <taxon>Heteroscleromorpha</taxon>
        <taxon>Tetractinellida</taxon>
        <taxon>Astrophorina</taxon>
        <taxon>Geodiidae</taxon>
        <taxon>Geodia</taxon>
    </lineage>
</organism>
<dbReference type="PROSITE" id="PS51613">
    <property type="entry name" value="SAM_MT_RRMJ"/>
    <property type="match status" value="1"/>
</dbReference>
<keyword evidence="6 8" id="KW-0949">S-adenosyl-L-methionine</keyword>
<evidence type="ECO:0000259" key="11">
    <source>
        <dbReference type="PROSITE" id="PS51613"/>
    </source>
</evidence>
<evidence type="ECO:0000256" key="9">
    <source>
        <dbReference type="SAM" id="MobiDB-lite"/>
    </source>
</evidence>
<dbReference type="Proteomes" id="UP001174909">
    <property type="component" value="Unassembled WGS sequence"/>
</dbReference>
<dbReference type="GO" id="GO:0005634">
    <property type="term" value="C:nucleus"/>
    <property type="evidence" value="ECO:0007669"/>
    <property type="project" value="UniProtKB-SubCell"/>
</dbReference>
<evidence type="ECO:0000256" key="3">
    <source>
        <dbReference type="ARBA" id="ARBA00021136"/>
    </source>
</evidence>
<dbReference type="Pfam" id="PF01585">
    <property type="entry name" value="G-patch"/>
    <property type="match status" value="1"/>
</dbReference>
<dbReference type="PANTHER" id="PTHR16121:SF0">
    <property type="entry name" value="CAP-SPECIFIC MRNA (NUCLEOSIDE-2'-O-)-METHYLTRANSFERASE 1"/>
    <property type="match status" value="1"/>
</dbReference>